<evidence type="ECO:0000256" key="2">
    <source>
        <dbReference type="ARBA" id="ARBA00022448"/>
    </source>
</evidence>
<dbReference type="InterPro" id="IPR036640">
    <property type="entry name" value="ABC1_TM_sf"/>
</dbReference>
<feature type="transmembrane region" description="Helical" evidence="11">
    <location>
        <begin position="121"/>
        <end position="138"/>
    </location>
</feature>
<feature type="transmembrane region" description="Helical" evidence="11">
    <location>
        <begin position="325"/>
        <end position="349"/>
    </location>
</feature>
<evidence type="ECO:0000256" key="6">
    <source>
        <dbReference type="ARBA" id="ARBA00022840"/>
    </source>
</evidence>
<dbReference type="PANTHER" id="PTHR24223">
    <property type="entry name" value="ATP-BINDING CASSETTE SUB-FAMILY C"/>
    <property type="match status" value="1"/>
</dbReference>
<dbReference type="Gene3D" id="1.20.1560.10">
    <property type="entry name" value="ABC transporter type 1, transmembrane domain"/>
    <property type="match status" value="2"/>
</dbReference>
<feature type="transmembrane region" description="Helical" evidence="11">
    <location>
        <begin position="605"/>
        <end position="627"/>
    </location>
</feature>
<feature type="transmembrane region" description="Helical" evidence="11">
    <location>
        <begin position="369"/>
        <end position="390"/>
    </location>
</feature>
<keyword evidence="4" id="KW-0677">Repeat</keyword>
<keyword evidence="12" id="KW-0732">Signal</keyword>
<feature type="transmembrane region" description="Helical" evidence="11">
    <location>
        <begin position="462"/>
        <end position="484"/>
    </location>
</feature>
<gene>
    <name evidence="15" type="ORF">GALMADRAFT_792794</name>
</gene>
<sequence length="1575" mass="175130">MSSYFAVSLTWALWLGTLGSALTLPPHRTREGEGSIRLRDADPTYTNEFDALEASEGVTPYFPDVVEPEDVEDGVPVDEEAFWSKVFFTKVLMLAFALIIALLEVAHLCWTFAFHEPLSSHLVRVVFCLYMVGLSLWWTRTNGTSNHRRLQIHVVSLTTLAAALSILRSFAVTRIFSVLETHGAQHLDWIAGALYASLFLLAITIPQGPGLQYPLTYIYFPSPAETFTGSGSDSDGTKTENVCQSISAPLWRNLLFLYTQPVLELGKKLRNIDIGDLPVLPANMRATSNYARMRIGHQFATKDNFFNRLSNVGWRLGYRLVSLNVAAFTALFVLAVLTAVTNYGPAIFFQLFVKYLETDREKNDLRQGWTYVAGLTTASVVSVLISQQLWKVSTSDIEVRLRLQLNSMLFAKTLVRKDGASRSTLSTSNIDGTQVVETVDDFTSKTQVMNLMTTDVDRVGDFAWSIFALIDSPIEILVGLCFLYRLLGRSSILGISTFILFLPCNHFIGKVFLSTQEKLMKTRDERVSIMNEILGGIRMIKFMAWERSFIQRVEKIRAKELKCQRSTFVIEILWTLIWSASPIIVILVSFYDFAIVRQQELTPSIAFPSIIVFSAMKFALNALPAAFVRMMQSLVSLQRIAKYLDSPELPFVPQTSKSTISLENCTVAWPGEGSFSLSDVNISFPIGKISLICGKVGSGKSLLLYALLGEVEATCGTIKCPRTPFNFQSSTRTDSITDKDWIVDGICAYVPQTTWLRNASIRDNILFNLPYNRDRYKKTLEACALLSDLEILEDGDLTEIGERGVNLSGGQKARVSLARAVYSRASTLLLDDVLSAVDAQTANHIYHECLKGELMRGRSIILVSHHVHLCASGADYVVALENGRVNFAGSPDLFLASEFGNTLISSSPNFTTAPEANNQRMLADAVEQILNEEKDSGSQLSDHTVATTPTEEDDIPKKAPRRLIEEEKRAVGSIGRQVWFSYLKACGTNWYWTILFFFMVTAAVFPVLENAWLKHWAGREVSATVFLFHQDRTALFYISVYAGLSLLGLPMGAMRWFVLYTGSLQASNSLYSNLLEVVLFAKMRFHDTISRGRLLNRFGRDFEVTDSQLPFDLGHALALSLSALTSFVTIGIVAGYPFLFVLIVLGILYTKTAKIYGQTCRELRRLESITRSPLYSLYGETISGAAVMRSFGACSVSMRDMLRCLDIQTNPYYWIWNVNRWLNTRFSLLSSSIVGISAAICLITPSIGAPLAGFILAFASTINEDILYAVRYFVQLEQSMIAMERIQEFSVLEPEAPEFTDVIPAENWPTEGAVSFENLSVRYAPQLKDVLHDLTFSIKPKEKIGILGRTGSGKSTLAMSLFRFVEASSGQISIDGVDIAKIGLTSLRKALNIIPQDPTILSGTIRSTLDVFEEHSDAEIYDALRRVHLIHSNDDSSTKSLACNKFSNLDAVVSEAGDNFSAGEKQLLCMARSLLKGAKILVMDEATASVDYATDEHIGGVIRQEFAESTVITIAHRLRTVIDYDRVMVLEDGVVVEFEKPASLLNDPKSQFYALCKATGPEEFDVLRQLSGAGS</sequence>
<evidence type="ECO:0000259" key="14">
    <source>
        <dbReference type="PROSITE" id="PS50929"/>
    </source>
</evidence>
<dbReference type="PANTHER" id="PTHR24223:SF353">
    <property type="entry name" value="ABC TRANSPORTER ATP-BINDING PROTEIN_PERMEASE VMR1-RELATED"/>
    <property type="match status" value="1"/>
</dbReference>
<dbReference type="GO" id="GO:0140359">
    <property type="term" value="F:ABC-type transporter activity"/>
    <property type="evidence" value="ECO:0007669"/>
    <property type="project" value="InterPro"/>
</dbReference>
<dbReference type="InterPro" id="IPR017871">
    <property type="entry name" value="ABC_transporter-like_CS"/>
</dbReference>
<feature type="chain" id="PRO_5001649130" evidence="12">
    <location>
        <begin position="22"/>
        <end position="1575"/>
    </location>
</feature>
<dbReference type="CDD" id="cd18596">
    <property type="entry name" value="ABC_6TM_VMR1_D1_like"/>
    <property type="match status" value="1"/>
</dbReference>
<dbReference type="PROSITE" id="PS50893">
    <property type="entry name" value="ABC_TRANSPORTER_2"/>
    <property type="match status" value="2"/>
</dbReference>
<feature type="transmembrane region" description="Helical" evidence="11">
    <location>
        <begin position="572"/>
        <end position="593"/>
    </location>
</feature>
<feature type="transmembrane region" description="Helical" evidence="11">
    <location>
        <begin position="990"/>
        <end position="1013"/>
    </location>
</feature>
<dbReference type="GO" id="GO:0016887">
    <property type="term" value="F:ATP hydrolysis activity"/>
    <property type="evidence" value="ECO:0007669"/>
    <property type="project" value="InterPro"/>
</dbReference>
<feature type="domain" description="ABC transporter" evidence="13">
    <location>
        <begin position="1314"/>
        <end position="1557"/>
    </location>
</feature>
<feature type="transmembrane region" description="Helical" evidence="11">
    <location>
        <begin position="1034"/>
        <end position="1058"/>
    </location>
</feature>
<feature type="domain" description="ABC transporter" evidence="13">
    <location>
        <begin position="660"/>
        <end position="907"/>
    </location>
</feature>
<evidence type="ECO:0000256" key="9">
    <source>
        <dbReference type="ARBA" id="ARBA00023180"/>
    </source>
</evidence>
<feature type="domain" description="ABC transmembrane type-1" evidence="14">
    <location>
        <begin position="330"/>
        <end position="632"/>
    </location>
</feature>
<dbReference type="HOGENOM" id="CLU_000604_27_6_1"/>
<dbReference type="STRING" id="685588.A0A067SV70"/>
<dbReference type="CDD" id="cd18604">
    <property type="entry name" value="ABC_6TM_VMR1_D2_like"/>
    <property type="match status" value="1"/>
</dbReference>
<keyword evidence="9" id="KW-0325">Glycoprotein</keyword>
<dbReference type="Pfam" id="PF00664">
    <property type="entry name" value="ABC_membrane"/>
    <property type="match status" value="2"/>
</dbReference>
<dbReference type="SUPFAM" id="SSF52540">
    <property type="entry name" value="P-loop containing nucleoside triphosphate hydrolases"/>
    <property type="match status" value="2"/>
</dbReference>
<dbReference type="PROSITE" id="PS00211">
    <property type="entry name" value="ABC_TRANSPORTER_1"/>
    <property type="match status" value="2"/>
</dbReference>
<feature type="transmembrane region" description="Helical" evidence="11">
    <location>
        <begin position="1116"/>
        <end position="1149"/>
    </location>
</feature>
<evidence type="ECO:0000256" key="11">
    <source>
        <dbReference type="SAM" id="Phobius"/>
    </source>
</evidence>
<proteinExistence type="predicted"/>
<feature type="region of interest" description="Disordered" evidence="10">
    <location>
        <begin position="934"/>
        <end position="956"/>
    </location>
</feature>
<dbReference type="SMART" id="SM00382">
    <property type="entry name" value="AAA"/>
    <property type="match status" value="2"/>
</dbReference>
<dbReference type="GO" id="GO:0005524">
    <property type="term" value="F:ATP binding"/>
    <property type="evidence" value="ECO:0007669"/>
    <property type="project" value="UniProtKB-KW"/>
</dbReference>
<evidence type="ECO:0000256" key="8">
    <source>
        <dbReference type="ARBA" id="ARBA00023136"/>
    </source>
</evidence>
<evidence type="ECO:0000256" key="12">
    <source>
        <dbReference type="SAM" id="SignalP"/>
    </source>
</evidence>
<comment type="subcellular location">
    <subcellularLocation>
        <location evidence="1">Membrane</location>
        <topology evidence="1">Multi-pass membrane protein</topology>
    </subcellularLocation>
</comment>
<keyword evidence="8 11" id="KW-0472">Membrane</keyword>
<dbReference type="GO" id="GO:0000329">
    <property type="term" value="C:fungal-type vacuole membrane"/>
    <property type="evidence" value="ECO:0007669"/>
    <property type="project" value="TreeGrafter"/>
</dbReference>
<evidence type="ECO:0000256" key="10">
    <source>
        <dbReference type="SAM" id="MobiDB-lite"/>
    </source>
</evidence>
<dbReference type="CDD" id="cd03244">
    <property type="entry name" value="ABCC_MRP_domain2"/>
    <property type="match status" value="1"/>
</dbReference>
<feature type="transmembrane region" description="Helical" evidence="11">
    <location>
        <begin position="187"/>
        <end position="205"/>
    </location>
</feature>
<dbReference type="InterPro" id="IPR003439">
    <property type="entry name" value="ABC_transporter-like_ATP-bd"/>
</dbReference>
<evidence type="ECO:0000313" key="15">
    <source>
        <dbReference type="EMBL" id="KDR71589.1"/>
    </source>
</evidence>
<organism evidence="15 16">
    <name type="scientific">Galerina marginata (strain CBS 339.88)</name>
    <dbReference type="NCBI Taxonomy" id="685588"/>
    <lineage>
        <taxon>Eukaryota</taxon>
        <taxon>Fungi</taxon>
        <taxon>Dikarya</taxon>
        <taxon>Basidiomycota</taxon>
        <taxon>Agaricomycotina</taxon>
        <taxon>Agaricomycetes</taxon>
        <taxon>Agaricomycetidae</taxon>
        <taxon>Agaricales</taxon>
        <taxon>Agaricineae</taxon>
        <taxon>Strophariaceae</taxon>
        <taxon>Galerina</taxon>
    </lineage>
</organism>
<dbReference type="SUPFAM" id="SSF90123">
    <property type="entry name" value="ABC transporter transmembrane region"/>
    <property type="match status" value="2"/>
</dbReference>
<dbReference type="Gene3D" id="3.40.50.300">
    <property type="entry name" value="P-loop containing nucleotide triphosphate hydrolases"/>
    <property type="match status" value="2"/>
</dbReference>
<dbReference type="InterPro" id="IPR011527">
    <property type="entry name" value="ABC1_TM_dom"/>
</dbReference>
<feature type="transmembrane region" description="Helical" evidence="11">
    <location>
        <begin position="91"/>
        <end position="114"/>
    </location>
</feature>
<feature type="signal peptide" evidence="12">
    <location>
        <begin position="1"/>
        <end position="21"/>
    </location>
</feature>
<feature type="transmembrane region" description="Helical" evidence="11">
    <location>
        <begin position="150"/>
        <end position="167"/>
    </location>
</feature>
<keyword evidence="5" id="KW-0547">Nucleotide-binding</keyword>
<dbReference type="PROSITE" id="PS50929">
    <property type="entry name" value="ABC_TM1F"/>
    <property type="match status" value="2"/>
</dbReference>
<reference evidence="16" key="1">
    <citation type="journal article" date="2014" name="Proc. Natl. Acad. Sci. U.S.A.">
        <title>Extensive sampling of basidiomycete genomes demonstrates inadequacy of the white-rot/brown-rot paradigm for wood decay fungi.</title>
        <authorList>
            <person name="Riley R."/>
            <person name="Salamov A.A."/>
            <person name="Brown D.W."/>
            <person name="Nagy L.G."/>
            <person name="Floudas D."/>
            <person name="Held B.W."/>
            <person name="Levasseur A."/>
            <person name="Lombard V."/>
            <person name="Morin E."/>
            <person name="Otillar R."/>
            <person name="Lindquist E.A."/>
            <person name="Sun H."/>
            <person name="LaButti K.M."/>
            <person name="Schmutz J."/>
            <person name="Jabbour D."/>
            <person name="Luo H."/>
            <person name="Baker S.E."/>
            <person name="Pisabarro A.G."/>
            <person name="Walton J.D."/>
            <person name="Blanchette R.A."/>
            <person name="Henrissat B."/>
            <person name="Martin F."/>
            <person name="Cullen D."/>
            <person name="Hibbett D.S."/>
            <person name="Grigoriev I.V."/>
        </authorList>
    </citation>
    <scope>NUCLEOTIDE SEQUENCE [LARGE SCALE GENOMIC DNA]</scope>
    <source>
        <strain evidence="16">CBS 339.88</strain>
    </source>
</reference>
<dbReference type="FunFam" id="1.20.1560.10:FF:000013">
    <property type="entry name" value="ABC transporter C family member 2"/>
    <property type="match status" value="1"/>
</dbReference>
<feature type="transmembrane region" description="Helical" evidence="11">
    <location>
        <begin position="1226"/>
        <end position="1245"/>
    </location>
</feature>
<feature type="transmembrane region" description="Helical" evidence="11">
    <location>
        <begin position="491"/>
        <end position="513"/>
    </location>
</feature>
<evidence type="ECO:0000256" key="4">
    <source>
        <dbReference type="ARBA" id="ARBA00022737"/>
    </source>
</evidence>
<dbReference type="EMBL" id="KL142392">
    <property type="protein sequence ID" value="KDR71589.1"/>
    <property type="molecule type" value="Genomic_DNA"/>
</dbReference>
<evidence type="ECO:0000256" key="3">
    <source>
        <dbReference type="ARBA" id="ARBA00022692"/>
    </source>
</evidence>
<dbReference type="FunFam" id="3.40.50.300:FF:000825">
    <property type="entry name" value="ABC bile acid transporter"/>
    <property type="match status" value="1"/>
</dbReference>
<protein>
    <submittedName>
        <fullName evidence="15">Uncharacterized protein</fullName>
    </submittedName>
</protein>
<keyword evidence="2" id="KW-0813">Transport</keyword>
<keyword evidence="6" id="KW-0067">ATP-binding</keyword>
<dbReference type="OrthoDB" id="6500128at2759"/>
<accession>A0A067SV70</accession>
<keyword evidence="7 11" id="KW-1133">Transmembrane helix</keyword>
<name>A0A067SV70_GALM3</name>
<evidence type="ECO:0000256" key="7">
    <source>
        <dbReference type="ARBA" id="ARBA00022989"/>
    </source>
</evidence>
<dbReference type="InterPro" id="IPR003593">
    <property type="entry name" value="AAA+_ATPase"/>
</dbReference>
<dbReference type="Pfam" id="PF00005">
    <property type="entry name" value="ABC_tran"/>
    <property type="match status" value="2"/>
</dbReference>
<keyword evidence="3 11" id="KW-0812">Transmembrane</keyword>
<evidence type="ECO:0000313" key="16">
    <source>
        <dbReference type="Proteomes" id="UP000027222"/>
    </source>
</evidence>
<dbReference type="Proteomes" id="UP000027222">
    <property type="component" value="Unassembled WGS sequence"/>
</dbReference>
<dbReference type="CDD" id="cd03250">
    <property type="entry name" value="ABCC_MRP_domain1"/>
    <property type="match status" value="1"/>
</dbReference>
<dbReference type="InterPro" id="IPR027417">
    <property type="entry name" value="P-loop_NTPase"/>
</dbReference>
<dbReference type="InterPro" id="IPR050173">
    <property type="entry name" value="ABC_transporter_C-like"/>
</dbReference>
<feature type="domain" description="ABC transmembrane type-1" evidence="14">
    <location>
        <begin position="994"/>
        <end position="1278"/>
    </location>
</feature>
<evidence type="ECO:0000256" key="1">
    <source>
        <dbReference type="ARBA" id="ARBA00004141"/>
    </source>
</evidence>
<dbReference type="FunFam" id="3.40.50.300:FF:001354">
    <property type="entry name" value="ATP-binding cassette (ABC) transporter, putative"/>
    <property type="match status" value="1"/>
</dbReference>
<evidence type="ECO:0000259" key="13">
    <source>
        <dbReference type="PROSITE" id="PS50893"/>
    </source>
</evidence>
<evidence type="ECO:0000256" key="5">
    <source>
        <dbReference type="ARBA" id="ARBA00022741"/>
    </source>
</evidence>
<feature type="compositionally biased region" description="Polar residues" evidence="10">
    <location>
        <begin position="937"/>
        <end position="949"/>
    </location>
</feature>
<keyword evidence="16" id="KW-1185">Reference proteome</keyword>